<evidence type="ECO:0000256" key="1">
    <source>
        <dbReference type="SAM" id="Phobius"/>
    </source>
</evidence>
<name>A0A369W9A6_9HYPH</name>
<organism evidence="2 3">
    <name type="scientific">Pelagibacterium lacus</name>
    <dbReference type="NCBI Taxonomy" id="2282655"/>
    <lineage>
        <taxon>Bacteria</taxon>
        <taxon>Pseudomonadati</taxon>
        <taxon>Pseudomonadota</taxon>
        <taxon>Alphaproteobacteria</taxon>
        <taxon>Hyphomicrobiales</taxon>
        <taxon>Devosiaceae</taxon>
        <taxon>Pelagibacterium</taxon>
    </lineage>
</organism>
<proteinExistence type="predicted"/>
<accession>A0A369W9A6</accession>
<dbReference type="PANTHER" id="PTHR41795">
    <property type="entry name" value="EXOPOLYSACCHARIDE SYNTHESIS PROTEIN"/>
    <property type="match status" value="1"/>
</dbReference>
<dbReference type="AlphaFoldDB" id="A0A369W9A6"/>
<dbReference type="InterPro" id="IPR010331">
    <property type="entry name" value="ExoD"/>
</dbReference>
<gene>
    <name evidence="2" type="ORF">DVH29_04725</name>
</gene>
<feature type="transmembrane region" description="Helical" evidence="1">
    <location>
        <begin position="149"/>
        <end position="170"/>
    </location>
</feature>
<dbReference type="PANTHER" id="PTHR41795:SF1">
    <property type="entry name" value="EXOPOLYSACCHARIDE SYNTHESIS PROTEIN"/>
    <property type="match status" value="1"/>
</dbReference>
<feature type="transmembrane region" description="Helical" evidence="1">
    <location>
        <begin position="208"/>
        <end position="229"/>
    </location>
</feature>
<comment type="caution">
    <text evidence="2">The sequence shown here is derived from an EMBL/GenBank/DDBJ whole genome shotgun (WGS) entry which is preliminary data.</text>
</comment>
<reference evidence="3" key="1">
    <citation type="submission" date="2018-07" db="EMBL/GenBank/DDBJ databases">
        <authorList>
            <person name="Liu B.-T."/>
            <person name="Du Z."/>
        </authorList>
    </citation>
    <scope>NUCLEOTIDE SEQUENCE [LARGE SCALE GENOMIC DNA]</scope>
    <source>
        <strain evidence="3">XYN52</strain>
    </source>
</reference>
<feature type="transmembrane region" description="Helical" evidence="1">
    <location>
        <begin position="261"/>
        <end position="286"/>
    </location>
</feature>
<feature type="transmembrane region" description="Helical" evidence="1">
    <location>
        <begin position="235"/>
        <end position="254"/>
    </location>
</feature>
<keyword evidence="3" id="KW-1185">Reference proteome</keyword>
<dbReference type="EMBL" id="QQNH01000004">
    <property type="protein sequence ID" value="RDE09842.1"/>
    <property type="molecule type" value="Genomic_DNA"/>
</dbReference>
<feature type="transmembrane region" description="Helical" evidence="1">
    <location>
        <begin position="121"/>
        <end position="143"/>
    </location>
</feature>
<protein>
    <submittedName>
        <fullName evidence="2">Exopolysaccharide biosynthesis protein</fullName>
    </submittedName>
</protein>
<keyword evidence="1" id="KW-0472">Membrane</keyword>
<keyword evidence="1" id="KW-1133">Transmembrane helix</keyword>
<dbReference type="Pfam" id="PF06055">
    <property type="entry name" value="ExoD"/>
    <property type="match status" value="1"/>
</dbReference>
<dbReference type="Proteomes" id="UP000253759">
    <property type="component" value="Unassembled WGS sequence"/>
</dbReference>
<keyword evidence="1" id="KW-0812">Transmembrane</keyword>
<evidence type="ECO:0000313" key="3">
    <source>
        <dbReference type="Proteomes" id="UP000253759"/>
    </source>
</evidence>
<evidence type="ECO:0000313" key="2">
    <source>
        <dbReference type="EMBL" id="RDE09842.1"/>
    </source>
</evidence>
<sequence length="294" mass="31951">MSEQHGIGREGRVVHIAVQRLVQCKDELRHGTGSLHFHRRARIRKKAMDGNWRRCGSGDLIAMPWIGMIAAARSRDFSVRHLRMATTARDPTPVEVRIDTLLDAIAVSQTKANPRFTVSSLIAALGTRSHVLVILVFSVLNMVPGPPGYGGTMAFAIIGFSLAMIIGHPLRLPGWIRRRRLPVKALLRMTELFSRIARLVGRFSRPRLTLLSAAPMRPLLGAFIIVISLPMMLPVPFINAVPNTGICILCLGWVNRDAVLIGLGIAVALIGLAIAGLAILGGYHLASAAIEAVQ</sequence>